<dbReference type="Gene3D" id="2.70.70.10">
    <property type="entry name" value="Glucose Permease (Domain IIA)"/>
    <property type="match status" value="1"/>
</dbReference>
<dbReference type="EMBL" id="AP028055">
    <property type="protein sequence ID" value="BEG98925.1"/>
    <property type="molecule type" value="Genomic_DNA"/>
</dbReference>
<dbReference type="InterPro" id="IPR016047">
    <property type="entry name" value="M23ase_b-sheet_dom"/>
</dbReference>
<evidence type="ECO:0000256" key="1">
    <source>
        <dbReference type="SAM" id="SignalP"/>
    </source>
</evidence>
<keyword evidence="4" id="KW-1185">Reference proteome</keyword>
<dbReference type="PANTHER" id="PTHR21666:SF270">
    <property type="entry name" value="MUREIN HYDROLASE ACTIVATOR ENVC"/>
    <property type="match status" value="1"/>
</dbReference>
<accession>A0ABM8IA72</accession>
<dbReference type="SUPFAM" id="SSF51261">
    <property type="entry name" value="Duplicated hybrid motif"/>
    <property type="match status" value="1"/>
</dbReference>
<gene>
    <name evidence="3" type="ORF">BSYN_11900</name>
</gene>
<proteinExistence type="predicted"/>
<evidence type="ECO:0000259" key="2">
    <source>
        <dbReference type="Pfam" id="PF01551"/>
    </source>
</evidence>
<sequence length="220" mass="24177">MGFYENLNIKNMKLSLKFIALSILLSLSQFIQAGDPPMKNFSSMEINHVRVSDPDVFAEGNSVTIHLEQLNEGEYCFPLPGAKVISGYGARRGHSGADIKTCANDTIRCTFDGVVRMSKKYGGYGNVIVVRHANGLESLYSHNSKNFVKSGDVVKAGQAIALTGRTGSATTEHLHFEFRIDGKHFNPNVIFDLSDRSLHKRAIVCTKKGRGVKVKPVSMN</sequence>
<dbReference type="Proteomes" id="UP001496674">
    <property type="component" value="Chromosome"/>
</dbReference>
<protein>
    <submittedName>
        <fullName evidence="3">Metalloendopeptidase</fullName>
    </submittedName>
</protein>
<feature type="chain" id="PRO_5045041912" evidence="1">
    <location>
        <begin position="34"/>
        <end position="220"/>
    </location>
</feature>
<keyword evidence="1" id="KW-0732">Signal</keyword>
<evidence type="ECO:0000313" key="3">
    <source>
        <dbReference type="EMBL" id="BEG98925.1"/>
    </source>
</evidence>
<dbReference type="InterPro" id="IPR050570">
    <property type="entry name" value="Cell_wall_metabolism_enzyme"/>
</dbReference>
<feature type="signal peptide" evidence="1">
    <location>
        <begin position="1"/>
        <end position="33"/>
    </location>
</feature>
<organism evidence="3 4">
    <name type="scientific">Bacteroides sedimenti</name>
    <dbReference type="NCBI Taxonomy" id="2136147"/>
    <lineage>
        <taxon>Bacteria</taxon>
        <taxon>Pseudomonadati</taxon>
        <taxon>Bacteroidota</taxon>
        <taxon>Bacteroidia</taxon>
        <taxon>Bacteroidales</taxon>
        <taxon>Bacteroidaceae</taxon>
        <taxon>Bacteroides</taxon>
    </lineage>
</organism>
<reference evidence="3 4" key="1">
    <citation type="submission" date="2023-04" db="EMBL/GenBank/DDBJ databases">
        <title>Draft genome sequence of acteroides sedimenti strain YN3PY1.</title>
        <authorList>
            <person name="Yoshida N."/>
        </authorList>
    </citation>
    <scope>NUCLEOTIDE SEQUENCE [LARGE SCALE GENOMIC DNA]</scope>
    <source>
        <strain evidence="3 4">YN3PY1</strain>
    </source>
</reference>
<dbReference type="InterPro" id="IPR011055">
    <property type="entry name" value="Dup_hybrid_motif"/>
</dbReference>
<dbReference type="PANTHER" id="PTHR21666">
    <property type="entry name" value="PEPTIDASE-RELATED"/>
    <property type="match status" value="1"/>
</dbReference>
<feature type="domain" description="M23ase beta-sheet core" evidence="2">
    <location>
        <begin position="93"/>
        <end position="187"/>
    </location>
</feature>
<name>A0ABM8IA72_9BACE</name>
<dbReference type="CDD" id="cd12797">
    <property type="entry name" value="M23_peptidase"/>
    <property type="match status" value="1"/>
</dbReference>
<evidence type="ECO:0000313" key="4">
    <source>
        <dbReference type="Proteomes" id="UP001496674"/>
    </source>
</evidence>
<dbReference type="Pfam" id="PF01551">
    <property type="entry name" value="Peptidase_M23"/>
    <property type="match status" value="1"/>
</dbReference>